<gene>
    <name evidence="2" type="ORF">NPIL_684291</name>
</gene>
<keyword evidence="3" id="KW-1185">Reference proteome</keyword>
<dbReference type="Proteomes" id="UP000887013">
    <property type="component" value="Unassembled WGS sequence"/>
</dbReference>
<feature type="compositionally biased region" description="Polar residues" evidence="1">
    <location>
        <begin position="59"/>
        <end position="73"/>
    </location>
</feature>
<proteinExistence type="predicted"/>
<accession>A0A8X6NT88</accession>
<comment type="caution">
    <text evidence="2">The sequence shown here is derived from an EMBL/GenBank/DDBJ whole genome shotgun (WGS) entry which is preliminary data.</text>
</comment>
<evidence type="ECO:0000313" key="3">
    <source>
        <dbReference type="Proteomes" id="UP000887013"/>
    </source>
</evidence>
<name>A0A8X6NT88_NEPPI</name>
<evidence type="ECO:0000256" key="1">
    <source>
        <dbReference type="SAM" id="MobiDB-lite"/>
    </source>
</evidence>
<evidence type="ECO:0000313" key="2">
    <source>
        <dbReference type="EMBL" id="GFT30527.1"/>
    </source>
</evidence>
<dbReference type="AlphaFoldDB" id="A0A8X6NT88"/>
<protein>
    <submittedName>
        <fullName evidence="2">Uncharacterized protein</fullName>
    </submittedName>
</protein>
<sequence>MRHTAQKNMRPFFTFYDSSVDIRAAFPCGPKRPLFIDVPEIKSMRRKGNGAHSGKNDVRISNQNSPPPYVSSSAVGIGMRMAHLEDSLFQIRKENKNEVK</sequence>
<organism evidence="2 3">
    <name type="scientific">Nephila pilipes</name>
    <name type="common">Giant wood spider</name>
    <name type="synonym">Nephila maculata</name>
    <dbReference type="NCBI Taxonomy" id="299642"/>
    <lineage>
        <taxon>Eukaryota</taxon>
        <taxon>Metazoa</taxon>
        <taxon>Ecdysozoa</taxon>
        <taxon>Arthropoda</taxon>
        <taxon>Chelicerata</taxon>
        <taxon>Arachnida</taxon>
        <taxon>Araneae</taxon>
        <taxon>Araneomorphae</taxon>
        <taxon>Entelegynae</taxon>
        <taxon>Araneoidea</taxon>
        <taxon>Nephilidae</taxon>
        <taxon>Nephila</taxon>
    </lineage>
</organism>
<feature type="region of interest" description="Disordered" evidence="1">
    <location>
        <begin position="45"/>
        <end position="73"/>
    </location>
</feature>
<reference evidence="2" key="1">
    <citation type="submission" date="2020-08" db="EMBL/GenBank/DDBJ databases">
        <title>Multicomponent nature underlies the extraordinary mechanical properties of spider dragline silk.</title>
        <authorList>
            <person name="Kono N."/>
            <person name="Nakamura H."/>
            <person name="Mori M."/>
            <person name="Yoshida Y."/>
            <person name="Ohtoshi R."/>
            <person name="Malay A.D."/>
            <person name="Moran D.A.P."/>
            <person name="Tomita M."/>
            <person name="Numata K."/>
            <person name="Arakawa K."/>
        </authorList>
    </citation>
    <scope>NUCLEOTIDE SEQUENCE</scope>
</reference>
<dbReference type="EMBL" id="BMAW01107705">
    <property type="protein sequence ID" value="GFT30527.1"/>
    <property type="molecule type" value="Genomic_DNA"/>
</dbReference>